<dbReference type="EMBL" id="LCKS01000001">
    <property type="protein sequence ID" value="KKU03473.1"/>
    <property type="molecule type" value="Genomic_DNA"/>
</dbReference>
<organism evidence="2 3">
    <name type="scientific">Candidatus Amesbacteria bacterium GW2011_GWC2_45_19</name>
    <dbReference type="NCBI Taxonomy" id="1618366"/>
    <lineage>
        <taxon>Bacteria</taxon>
        <taxon>Candidatus Amesiibacteriota</taxon>
    </lineage>
</organism>
<accession>A0A0G1PDG9</accession>
<dbReference type="GO" id="GO:0006313">
    <property type="term" value="P:DNA transposition"/>
    <property type="evidence" value="ECO:0007669"/>
    <property type="project" value="InterPro"/>
</dbReference>
<feature type="domain" description="Transposase IS200-like" evidence="1">
    <location>
        <begin position="11"/>
        <end position="160"/>
    </location>
</feature>
<evidence type="ECO:0000313" key="3">
    <source>
        <dbReference type="Proteomes" id="UP000034264"/>
    </source>
</evidence>
<dbReference type="PANTHER" id="PTHR34322:SF2">
    <property type="entry name" value="TRANSPOSASE IS200-LIKE DOMAIN-CONTAINING PROTEIN"/>
    <property type="match status" value="1"/>
</dbReference>
<dbReference type="GO" id="GO:0003677">
    <property type="term" value="F:DNA binding"/>
    <property type="evidence" value="ECO:0007669"/>
    <property type="project" value="InterPro"/>
</dbReference>
<dbReference type="PATRIC" id="fig|1618366.3.peg.104"/>
<dbReference type="InterPro" id="IPR002686">
    <property type="entry name" value="Transposase_17"/>
</dbReference>
<proteinExistence type="predicted"/>
<dbReference type="GO" id="GO:0004803">
    <property type="term" value="F:transposase activity"/>
    <property type="evidence" value="ECO:0007669"/>
    <property type="project" value="InterPro"/>
</dbReference>
<comment type="caution">
    <text evidence="2">The sequence shown here is derived from an EMBL/GenBank/DDBJ whole genome shotgun (WGS) entry which is preliminary data.</text>
</comment>
<dbReference type="Pfam" id="PF01797">
    <property type="entry name" value="Y1_Tnp"/>
    <property type="match status" value="1"/>
</dbReference>
<dbReference type="InterPro" id="IPR036515">
    <property type="entry name" value="Transposase_17_sf"/>
</dbReference>
<dbReference type="SUPFAM" id="SSF143422">
    <property type="entry name" value="Transposase IS200-like"/>
    <property type="match status" value="1"/>
</dbReference>
<dbReference type="PANTHER" id="PTHR34322">
    <property type="entry name" value="TRANSPOSASE, Y1_TNP DOMAIN-CONTAINING"/>
    <property type="match status" value="1"/>
</dbReference>
<name>A0A0G1PDG9_9BACT</name>
<gene>
    <name evidence="2" type="ORF">UX05_C0001G0102</name>
</gene>
<reference evidence="2 3" key="1">
    <citation type="journal article" date="2015" name="Nature">
        <title>rRNA introns, odd ribosomes, and small enigmatic genomes across a large radiation of phyla.</title>
        <authorList>
            <person name="Brown C.T."/>
            <person name="Hug L.A."/>
            <person name="Thomas B.C."/>
            <person name="Sharon I."/>
            <person name="Castelle C.J."/>
            <person name="Singh A."/>
            <person name="Wilkins M.J."/>
            <person name="Williams K.H."/>
            <person name="Banfield J.F."/>
        </authorList>
    </citation>
    <scope>NUCLEOTIDE SEQUENCE [LARGE SCALE GENOMIC DNA]</scope>
</reference>
<dbReference type="Gene3D" id="3.30.70.1290">
    <property type="entry name" value="Transposase IS200-like"/>
    <property type="match status" value="1"/>
</dbReference>
<dbReference type="SMART" id="SM01321">
    <property type="entry name" value="Y1_Tnp"/>
    <property type="match status" value="1"/>
</dbReference>
<evidence type="ECO:0000313" key="2">
    <source>
        <dbReference type="EMBL" id="KKU03473.1"/>
    </source>
</evidence>
<protein>
    <recommendedName>
        <fullName evidence="1">Transposase IS200-like domain-containing protein</fullName>
    </recommendedName>
</protein>
<sequence>MPARNKVKDYLPNGYYHIYNRGVEKRTIFVDHQDEAVFLSYLKEYLSPKDVSSLAQIIADPDSSPKEKSEAAKLLRMNNFAGEIDLRAYCLMPNHFHLLIKQKNERGIEKFMRSLATRYAQYFNHRHDKRVGGLFQDTYKAVLVETEEQLLHLTRYIHRNPIQKGLTLKECPQPSSYPNYLGRINQEWVKPQDILGYFAAAGTNSYESFVEDQRLEEASISVIQNSVIDL</sequence>
<dbReference type="Proteomes" id="UP000034264">
    <property type="component" value="Unassembled WGS sequence"/>
</dbReference>
<dbReference type="AlphaFoldDB" id="A0A0G1PDG9"/>
<evidence type="ECO:0000259" key="1">
    <source>
        <dbReference type="SMART" id="SM01321"/>
    </source>
</evidence>